<dbReference type="Gene3D" id="1.25.40.710">
    <property type="match status" value="1"/>
</dbReference>
<dbReference type="PANTHER" id="PTHR43806">
    <property type="entry name" value="PEPTIDASE S8"/>
    <property type="match status" value="1"/>
</dbReference>
<evidence type="ECO:0000256" key="4">
    <source>
        <dbReference type="ARBA" id="ARBA00022438"/>
    </source>
</evidence>
<dbReference type="GO" id="GO:0004252">
    <property type="term" value="F:serine-type endopeptidase activity"/>
    <property type="evidence" value="ECO:0007669"/>
    <property type="project" value="UniProtKB-UniRule"/>
</dbReference>
<reference evidence="15 16" key="1">
    <citation type="submission" date="2024-09" db="EMBL/GenBank/DDBJ databases">
        <title>Chromosome-scale assembly of Riccia fluitans.</title>
        <authorList>
            <person name="Paukszto L."/>
            <person name="Sawicki J."/>
            <person name="Karawczyk K."/>
            <person name="Piernik-Szablinska J."/>
            <person name="Szczecinska M."/>
            <person name="Mazdziarz M."/>
        </authorList>
    </citation>
    <scope>NUCLEOTIDE SEQUENCE [LARGE SCALE GENOMIC DNA]</scope>
    <source>
        <strain evidence="15">Rf_01</strain>
        <tissue evidence="15">Aerial parts of the thallus</tissue>
    </source>
</reference>
<dbReference type="PRINTS" id="PR00723">
    <property type="entry name" value="SUBTILISIN"/>
</dbReference>
<comment type="catalytic activity">
    <reaction evidence="1">
        <text>Release of an N-terminal tripeptide from a polypeptide.</text>
        <dbReference type="EC" id="3.4.14.10"/>
    </reaction>
</comment>
<evidence type="ECO:0000256" key="1">
    <source>
        <dbReference type="ARBA" id="ARBA00001910"/>
    </source>
</evidence>
<feature type="domain" description="Tripeptidyl peptidase II second Ig-like" evidence="12">
    <location>
        <begin position="931"/>
        <end position="1116"/>
    </location>
</feature>
<accession>A0ABD1Z5P3</accession>
<evidence type="ECO:0000256" key="2">
    <source>
        <dbReference type="ARBA" id="ARBA00011073"/>
    </source>
</evidence>
<dbReference type="InterPro" id="IPR000209">
    <property type="entry name" value="Peptidase_S8/S53_dom"/>
</dbReference>
<evidence type="ECO:0000256" key="9">
    <source>
        <dbReference type="SAM" id="Coils"/>
    </source>
</evidence>
<sequence length="1447" mass="159716">MAFDKFFLSNRVPNPSSECWGTHLRDPVTLVNLTCPEDSWDKAHVRGHALDTPATCGRASLSVGHSYRRRHFKRSDFCGRLLLSSSCVARGKKSRRRPGLVTSSPKDLTPGRDQVSKMLGFELEEIEGSTDEEPNVEIKSDSAEFLGGLMPKKEVGADSFLKKFPVYDGRGVTIAIFDSGVDPAAAGLETTSDGRPKIIDVVDCTGSGDIDTSSVVKADNDGYISGASGARLQINKSWKNPSGDWHVGYKFAFGLFTDTLVTRIKKERKRKWAEEQREAITVAMRQLTAFDAKYPKVSDAALKKEREDLQTRYDLLQKLSDNYEDKGPIIDAVVWYDGDVWRAALDTQEMEGDTGLGKLIDFIPMTNYRIERKYGIFSRMDACSFVTNIYDDGNILSIVTDSSPHGTHVAGITAAHHPQEPLLNGVAPGAQLVSCKIGDSRLGSMETGTGLTRGLITVIENKCDLINMSYGEPTMMPDYGRFIDLASEVVNKYGVIFISSAGNNGPSLSTVTAPGGTSSSIIGIGAYVSPSMAAAAHSVVEPPSRGLQYTWSSRGPTPDGDLGVSLSAPGGAVAPVPKWTLQKRMLMNGTSMASPCACGSVALVLSALKAEGQAISPHIVRKAFENTAVKVSESPVEPLTTGRGLLQVDKAYEYLQKCKDRPSVLYKMQLTRFGNSAPNLRGVYLREFQDLLQASEWSVSVKPEFHEDADNLELVVPFEERLQLESTDPSWLKCPEYLLLTHNGRTFNIVVDPTNLSEGVHYGEVRGTDLEASWRGPSFRIPVTVIKPIQVSASSPKVTFSDLSFVPGFTDRRFILVPEGATWAEVTIRCHGFDTPRRFLVSAVQLMPKKRPSVWETYATFTSPSAKDFAFPVDGGVTMELTLALSWSSANGSHVPALAEIEVDFHGLLAEERELSINGGEIVTRVDIRAPLAIEKLAPSATLTSVRVPYRPVESKIEPLSASRDKLSNGRQIYALTLKYKFSLGEAAEVTPRLSYLNNRIYDTEFESQFYMIFDVNKRVLGSGDCYPKKVKLPKGDYLLRMLVRHDNVNYLEKLKKSPLLLDRKLEEKNYVKLNFFSHIDGALTGGEQLKGKTLAPGEICPLYLASAVDDKLPKDSLLGSVLIGKLRWGKLSKGSSKKDSNGEDCPACSQISYVLPPQSKTEEKGKEKTSAEVKKTVAQTLDEEIRDAKIKVLSSSPISTKEERKDWDDLVSVFKTEYPQHLQLRVEILQKLAASQEKDDKLKVIQAADDVVLLIDRDALAKYFGIKSEGEDPDAVQLKKEMETQRDALADALYKKGLALLDIEEQVTLKDTTIPSTAEGTIPLSAERVPTSAEDGKETGAAPPGKDGPRDEKVDEFEQNFKELRKWVDVALPKYSLLSVKRESRAGRPGTALKALNDLIQDDSKPPQKNLYELRIQLIEKIGWPHWAAYERKWLKVRFPSDYPLF</sequence>
<dbReference type="InterPro" id="IPR022229">
    <property type="entry name" value="TPPII_Ig-like-2"/>
</dbReference>
<keyword evidence="6 8" id="KW-0378">Hydrolase</keyword>
<dbReference type="GO" id="GO:0006508">
    <property type="term" value="P:proteolysis"/>
    <property type="evidence" value="ECO:0007669"/>
    <property type="project" value="UniProtKB-KW"/>
</dbReference>
<dbReference type="InterPro" id="IPR015500">
    <property type="entry name" value="Peptidase_S8_subtilisin-rel"/>
</dbReference>
<protein>
    <recommendedName>
        <fullName evidence="3">tripeptidyl-peptidase II</fullName>
        <ecNumber evidence="3">3.4.14.10</ecNumber>
    </recommendedName>
</protein>
<dbReference type="EMBL" id="JBHFFA010000002">
    <property type="protein sequence ID" value="KAL2642830.1"/>
    <property type="molecule type" value="Genomic_DNA"/>
</dbReference>
<proteinExistence type="inferred from homology"/>
<evidence type="ECO:0000259" key="12">
    <source>
        <dbReference type="Pfam" id="PF12580"/>
    </source>
</evidence>
<feature type="active site" description="Charge relay system" evidence="8">
    <location>
        <position position="178"/>
    </location>
</feature>
<feature type="domain" description="Tripeptidyl-peptidase II galactose-binding" evidence="14">
    <location>
        <begin position="805"/>
        <end position="889"/>
    </location>
</feature>
<dbReference type="Pfam" id="PF21316">
    <property type="entry name" value="TPPII_GBD"/>
    <property type="match status" value="1"/>
</dbReference>
<keyword evidence="16" id="KW-1185">Reference proteome</keyword>
<dbReference type="Gene3D" id="6.10.250.3080">
    <property type="match status" value="1"/>
</dbReference>
<feature type="coiled-coil region" evidence="9">
    <location>
        <begin position="299"/>
        <end position="326"/>
    </location>
</feature>
<feature type="domain" description="Tripeptidyl-peptidase II first Ig-like" evidence="13">
    <location>
        <begin position="679"/>
        <end position="786"/>
    </location>
</feature>
<dbReference type="InterPro" id="IPR046939">
    <property type="entry name" value="TPPII_C_sf"/>
</dbReference>
<comment type="similarity">
    <text evidence="2 8">Belongs to the peptidase S8 family.</text>
</comment>
<dbReference type="EC" id="3.4.14.10" evidence="3"/>
<gene>
    <name evidence="15" type="ORF">R1flu_010417</name>
</gene>
<evidence type="ECO:0000259" key="14">
    <source>
        <dbReference type="Pfam" id="PF21316"/>
    </source>
</evidence>
<dbReference type="Pfam" id="PF12580">
    <property type="entry name" value="TPPII"/>
    <property type="match status" value="1"/>
</dbReference>
<keyword evidence="5 8" id="KW-0645">Protease</keyword>
<dbReference type="Gene3D" id="2.20.25.690">
    <property type="match status" value="1"/>
</dbReference>
<dbReference type="Gene3D" id="3.40.50.200">
    <property type="entry name" value="Peptidase S8/S53 domain"/>
    <property type="match status" value="1"/>
</dbReference>
<keyword evidence="4" id="KW-0031">Aminopeptidase</keyword>
<feature type="domain" description="Peptidase S8/S53" evidence="11">
    <location>
        <begin position="169"/>
        <end position="631"/>
    </location>
</feature>
<feature type="active site" description="Charge relay system" evidence="8">
    <location>
        <position position="591"/>
    </location>
</feature>
<dbReference type="InterPro" id="IPR023828">
    <property type="entry name" value="Peptidase_S8_Ser-AS"/>
</dbReference>
<dbReference type="GO" id="GO:0004177">
    <property type="term" value="F:aminopeptidase activity"/>
    <property type="evidence" value="ECO:0007669"/>
    <property type="project" value="UniProtKB-KW"/>
</dbReference>
<dbReference type="InterPro" id="IPR050131">
    <property type="entry name" value="Peptidase_S8_subtilisin-like"/>
</dbReference>
<keyword evidence="9" id="KW-0175">Coiled coil</keyword>
<evidence type="ECO:0000256" key="6">
    <source>
        <dbReference type="ARBA" id="ARBA00022801"/>
    </source>
</evidence>
<dbReference type="InterPro" id="IPR048383">
    <property type="entry name" value="TPPII_Ig-like-1"/>
</dbReference>
<evidence type="ECO:0000313" key="15">
    <source>
        <dbReference type="EMBL" id="KAL2642830.1"/>
    </source>
</evidence>
<dbReference type="Pfam" id="PF21223">
    <property type="entry name" value="TPPII_Ig-like-1"/>
    <property type="match status" value="1"/>
</dbReference>
<dbReference type="GO" id="GO:0008240">
    <property type="term" value="F:tripeptidyl-peptidase activity"/>
    <property type="evidence" value="ECO:0007669"/>
    <property type="project" value="UniProtKB-EC"/>
</dbReference>
<organism evidence="15 16">
    <name type="scientific">Riccia fluitans</name>
    <dbReference type="NCBI Taxonomy" id="41844"/>
    <lineage>
        <taxon>Eukaryota</taxon>
        <taxon>Viridiplantae</taxon>
        <taxon>Streptophyta</taxon>
        <taxon>Embryophyta</taxon>
        <taxon>Marchantiophyta</taxon>
        <taxon>Marchantiopsida</taxon>
        <taxon>Marchantiidae</taxon>
        <taxon>Marchantiales</taxon>
        <taxon>Ricciaceae</taxon>
        <taxon>Riccia</taxon>
    </lineage>
</organism>
<evidence type="ECO:0000256" key="10">
    <source>
        <dbReference type="SAM" id="MobiDB-lite"/>
    </source>
</evidence>
<evidence type="ECO:0000313" key="16">
    <source>
        <dbReference type="Proteomes" id="UP001605036"/>
    </source>
</evidence>
<evidence type="ECO:0000256" key="7">
    <source>
        <dbReference type="ARBA" id="ARBA00022825"/>
    </source>
</evidence>
<dbReference type="InterPro" id="IPR036852">
    <property type="entry name" value="Peptidase_S8/S53_dom_sf"/>
</dbReference>
<evidence type="ECO:0000256" key="5">
    <source>
        <dbReference type="ARBA" id="ARBA00022670"/>
    </source>
</evidence>
<dbReference type="InterPro" id="IPR034051">
    <property type="entry name" value="TPP_II_domain"/>
</dbReference>
<name>A0ABD1Z5P3_9MARC</name>
<dbReference type="PROSITE" id="PS00138">
    <property type="entry name" value="SUBTILASE_SER"/>
    <property type="match status" value="1"/>
</dbReference>
<comment type="caution">
    <text evidence="15">The sequence shown here is derived from an EMBL/GenBank/DDBJ whole genome shotgun (WGS) entry which is preliminary data.</text>
</comment>
<dbReference type="FunFam" id="3.40.50.200:FF:000013">
    <property type="entry name" value="Tripeptidyl-peptidase 2 homolog"/>
    <property type="match status" value="1"/>
</dbReference>
<evidence type="ECO:0000256" key="8">
    <source>
        <dbReference type="PROSITE-ProRule" id="PRU01240"/>
    </source>
</evidence>
<feature type="region of interest" description="Disordered" evidence="10">
    <location>
        <begin position="1318"/>
        <end position="1353"/>
    </location>
</feature>
<keyword evidence="7 8" id="KW-0720">Serine protease</keyword>
<dbReference type="InterPro" id="IPR048384">
    <property type="entry name" value="TPPII_GBD"/>
</dbReference>
<evidence type="ECO:0000259" key="11">
    <source>
        <dbReference type="Pfam" id="PF00082"/>
    </source>
</evidence>
<dbReference type="Pfam" id="PF00082">
    <property type="entry name" value="Peptidase_S8"/>
    <property type="match status" value="1"/>
</dbReference>
<feature type="active site" description="Charge relay system" evidence="8">
    <location>
        <position position="405"/>
    </location>
</feature>
<evidence type="ECO:0000259" key="13">
    <source>
        <dbReference type="Pfam" id="PF21223"/>
    </source>
</evidence>
<evidence type="ECO:0000256" key="3">
    <source>
        <dbReference type="ARBA" id="ARBA00012462"/>
    </source>
</evidence>
<dbReference type="CDD" id="cd04857">
    <property type="entry name" value="Peptidases_S8_Tripeptidyl_Aminopeptidase_II"/>
    <property type="match status" value="1"/>
</dbReference>
<dbReference type="Gene3D" id="2.60.40.3170">
    <property type="match status" value="1"/>
</dbReference>
<dbReference type="PANTHER" id="PTHR43806:SF14">
    <property type="entry name" value="TRIPEPTIDYL-PEPTIDASE 2"/>
    <property type="match status" value="1"/>
</dbReference>
<dbReference type="Proteomes" id="UP001605036">
    <property type="component" value="Unassembled WGS sequence"/>
</dbReference>
<dbReference type="SUPFAM" id="SSF52743">
    <property type="entry name" value="Subtilisin-like"/>
    <property type="match status" value="1"/>
</dbReference>
<dbReference type="InterPro" id="IPR046940">
    <property type="entry name" value="TPPII_Ig-like_sf"/>
</dbReference>
<dbReference type="PROSITE" id="PS51892">
    <property type="entry name" value="SUBTILASE"/>
    <property type="match status" value="1"/>
</dbReference>